<dbReference type="Proteomes" id="UP000034227">
    <property type="component" value="Unassembled WGS sequence"/>
</dbReference>
<evidence type="ECO:0000313" key="5">
    <source>
        <dbReference type="EMBL" id="KKG31732.1"/>
    </source>
</evidence>
<evidence type="ECO:0000313" key="15">
    <source>
        <dbReference type="EMBL" id="KKH78357.1"/>
    </source>
</evidence>
<evidence type="ECO:0000313" key="32">
    <source>
        <dbReference type="Proteomes" id="UP000034152"/>
    </source>
</evidence>
<gene>
    <name evidence="24" type="ORF">DKM28_14185</name>
    <name evidence="5" type="ORF">DU30_10285</name>
    <name evidence="1" type="ORF">DU31_14930</name>
    <name evidence="2" type="ORF">DU40_17720</name>
    <name evidence="3" type="ORF">DU47_10700</name>
    <name evidence="8" type="ORF">DU50_13175</name>
    <name evidence="4" type="ORF">DU52_19430</name>
    <name evidence="7" type="ORF">DU54_11170</name>
    <name evidence="6" type="ORF">DU58_07655</name>
    <name evidence="11" type="ORF">DU73_15285</name>
    <name evidence="13" type="ORF">DU75_13020</name>
    <name evidence="10" type="ORF">DU76_12000</name>
    <name evidence="14" type="ORF">DU77_15485</name>
    <name evidence="16" type="ORF">DU78_12390</name>
    <name evidence="20" type="ORF">DU79_10150</name>
    <name evidence="19" type="ORF">DU80_00260</name>
    <name evidence="22" type="ORF">DU81_13560</name>
    <name evidence="17" type="ORF">DU82_09630</name>
    <name evidence="23" type="ORF">DU83_04915</name>
    <name evidence="21" type="ORF">DU84_13510</name>
    <name evidence="9" type="ORF">DU85_14655</name>
    <name evidence="15" type="ORF">DU86_14460</name>
    <name evidence="12" type="ORF">DU87_16650</name>
    <name evidence="18" type="ORF">DU88_11955</name>
</gene>
<dbReference type="EMBL" id="JJQV01000036">
    <property type="protein sequence ID" value="KKH85030.1"/>
    <property type="molecule type" value="Genomic_DNA"/>
</dbReference>
<dbReference type="Proteomes" id="UP000034040">
    <property type="component" value="Unassembled WGS sequence"/>
</dbReference>
<dbReference type="Proteomes" id="UP000033814">
    <property type="component" value="Unassembled WGS sequence"/>
</dbReference>
<dbReference type="EMBL" id="JJOS01000004">
    <property type="protein sequence ID" value="KKG06873.1"/>
    <property type="molecule type" value="Genomic_DNA"/>
</dbReference>
<evidence type="ECO:0000313" key="25">
    <source>
        <dbReference type="Proteomes" id="UP000033814"/>
    </source>
</evidence>
<dbReference type="Proteomes" id="UP000034021">
    <property type="component" value="Unassembled WGS sequence"/>
</dbReference>
<evidence type="ECO:0000313" key="12">
    <source>
        <dbReference type="EMBL" id="KKH64431.1"/>
    </source>
</evidence>
<name>A0A0F8TQT0_METMZ</name>
<evidence type="ECO:0000313" key="24">
    <source>
        <dbReference type="EMBL" id="QCR17001.1"/>
    </source>
</evidence>
<dbReference type="Proteomes" id="UP000033864">
    <property type="component" value="Unassembled WGS sequence"/>
</dbReference>
<dbReference type="EMBL" id="JJQJ01000050">
    <property type="protein sequence ID" value="KKH51672.1"/>
    <property type="molecule type" value="Genomic_DNA"/>
</dbReference>
<dbReference type="EMBL" id="JJQQ01000149">
    <property type="protein sequence ID" value="KKH64431.1"/>
    <property type="molecule type" value="Genomic_DNA"/>
</dbReference>
<dbReference type="Proteomes" id="UP000034758">
    <property type="component" value="Unassembled WGS sequence"/>
</dbReference>
<dbReference type="EMBL" id="CP029709">
    <property type="protein sequence ID" value="QCR17001.1"/>
    <property type="molecule type" value="Genomic_DNA"/>
</dbReference>
<dbReference type="EMBL" id="JJQS01000057">
    <property type="protein sequence ID" value="KKH75935.1"/>
    <property type="molecule type" value="Genomic_DNA"/>
</dbReference>
<dbReference type="EMBL" id="JJQU01000038">
    <property type="protein sequence ID" value="KKH89620.1"/>
    <property type="molecule type" value="Genomic_DNA"/>
</dbReference>
<evidence type="ECO:0000313" key="43">
    <source>
        <dbReference type="Proteomes" id="UP000034842"/>
    </source>
</evidence>
<evidence type="ECO:0000313" key="31">
    <source>
        <dbReference type="Proteomes" id="UP000034142"/>
    </source>
</evidence>
<dbReference type="Proteomes" id="UP000034152">
    <property type="component" value="Unassembled WGS sequence"/>
</dbReference>
<dbReference type="Proteomes" id="UP000033885">
    <property type="component" value="Unassembled WGS sequence"/>
</dbReference>
<evidence type="ECO:0000313" key="42">
    <source>
        <dbReference type="Proteomes" id="UP000034758"/>
    </source>
</evidence>
<evidence type="ECO:0000313" key="18">
    <source>
        <dbReference type="EMBL" id="KKH87360.1"/>
    </source>
</evidence>
<dbReference type="Proteomes" id="UP000034547">
    <property type="component" value="Unassembled WGS sequence"/>
</dbReference>
<evidence type="ECO:0000313" key="29">
    <source>
        <dbReference type="Proteomes" id="UP000034021"/>
    </source>
</evidence>
<dbReference type="PATRIC" id="fig|2209.49.peg.1632"/>
<protein>
    <submittedName>
        <fullName evidence="22">Uncharacterized protein</fullName>
    </submittedName>
</protein>
<evidence type="ECO:0000313" key="46">
    <source>
        <dbReference type="Proteomes" id="UP000034937"/>
    </source>
</evidence>
<evidence type="ECO:0000313" key="23">
    <source>
        <dbReference type="EMBL" id="KKI05558.1"/>
    </source>
</evidence>
<evidence type="ECO:0000313" key="7">
    <source>
        <dbReference type="EMBL" id="KKH35349.1"/>
    </source>
</evidence>
<evidence type="ECO:0000313" key="21">
    <source>
        <dbReference type="EMBL" id="KKH98009.1"/>
    </source>
</evidence>
<evidence type="ECO:0000313" key="47">
    <source>
        <dbReference type="Proteomes" id="UP000300067"/>
    </source>
</evidence>
<dbReference type="EMBL" id="JJQR01000022">
    <property type="protein sequence ID" value="KKH78357.1"/>
    <property type="molecule type" value="Genomic_DNA"/>
</dbReference>
<evidence type="ECO:0000313" key="30">
    <source>
        <dbReference type="Proteomes" id="UP000034040"/>
    </source>
</evidence>
<evidence type="ECO:0000313" key="38">
    <source>
        <dbReference type="Proteomes" id="UP000034578"/>
    </source>
</evidence>
<evidence type="ECO:0000313" key="33">
    <source>
        <dbReference type="Proteomes" id="UP000034227"/>
    </source>
</evidence>
<evidence type="ECO:0000313" key="13">
    <source>
        <dbReference type="EMBL" id="KKH69404.1"/>
    </source>
</evidence>
<evidence type="ECO:0000313" key="11">
    <source>
        <dbReference type="EMBL" id="KKH60204.1"/>
    </source>
</evidence>
<evidence type="ECO:0000313" key="16">
    <source>
        <dbReference type="EMBL" id="KKH80376.1"/>
    </source>
</evidence>
<dbReference type="Proteomes" id="UP000034872">
    <property type="component" value="Unassembled WGS sequence"/>
</dbReference>
<dbReference type="EMBL" id="JJQH01000088">
    <property type="protein sequence ID" value="KKH40654.1"/>
    <property type="molecule type" value="Genomic_DNA"/>
</dbReference>
<dbReference type="EMBL" id="JJQG01000134">
    <property type="protein sequence ID" value="KKH35349.1"/>
    <property type="molecule type" value="Genomic_DNA"/>
</dbReference>
<dbReference type="EMBL" id="JJRB01000027">
    <property type="protein sequence ID" value="KKI05558.1"/>
    <property type="molecule type" value="Genomic_DNA"/>
</dbReference>
<dbReference type="Proteomes" id="UP000033933">
    <property type="component" value="Unassembled WGS sequence"/>
</dbReference>
<evidence type="ECO:0000313" key="45">
    <source>
        <dbReference type="Proteomes" id="UP000034925"/>
    </source>
</evidence>
<evidence type="ECO:0000313" key="34">
    <source>
        <dbReference type="Proteomes" id="UP000034232"/>
    </source>
</evidence>
<evidence type="ECO:0000313" key="44">
    <source>
        <dbReference type="Proteomes" id="UP000034872"/>
    </source>
</evidence>
<evidence type="ECO:0000313" key="37">
    <source>
        <dbReference type="Proteomes" id="UP000034547"/>
    </source>
</evidence>
<dbReference type="EMBL" id="JJQP01000320">
    <property type="protein sequence ID" value="KKH60204.1"/>
    <property type="molecule type" value="Genomic_DNA"/>
</dbReference>
<evidence type="ECO:0000313" key="1">
    <source>
        <dbReference type="EMBL" id="KKG00102.1"/>
    </source>
</evidence>
<evidence type="ECO:0000313" key="39">
    <source>
        <dbReference type="Proteomes" id="UP000034597"/>
    </source>
</evidence>
<evidence type="ECO:0000313" key="3">
    <source>
        <dbReference type="EMBL" id="KKG06873.1"/>
    </source>
</evidence>
<dbReference type="EMBL" id="JJQD01000071">
    <property type="protein sequence ID" value="KKH29941.1"/>
    <property type="molecule type" value="Genomic_DNA"/>
</dbReference>
<dbReference type="EMBL" id="JJQT01000073">
    <property type="protein sequence ID" value="KKH80376.1"/>
    <property type="molecule type" value="Genomic_DNA"/>
</dbReference>
<dbReference type="EMBL" id="JJQM01000069">
    <property type="protein sequence ID" value="KKH55897.1"/>
    <property type="molecule type" value="Genomic_DNA"/>
</dbReference>
<keyword evidence="38" id="KW-1185">Reference proteome</keyword>
<dbReference type="EMBL" id="JJQZ01000045">
    <property type="protein sequence ID" value="KKH98009.1"/>
    <property type="molecule type" value="Genomic_DNA"/>
</dbReference>
<dbReference type="Proteomes" id="UP000034232">
    <property type="component" value="Unassembled WGS sequence"/>
</dbReference>
<reference evidence="24 47" key="2">
    <citation type="submission" date="2018-05" db="EMBL/GenBank/DDBJ databases">
        <title>Methanosarcina gilichinskyana sp. nov., a novel methanogenic archaeon isolated from Holocene permafrost, North East Russia.</title>
        <authorList>
            <person name="Oshurkova V."/>
            <person name="Meer M."/>
            <person name="Bochkareva O."/>
            <person name="Shcherbakova V."/>
        </authorList>
    </citation>
    <scope>NUCLEOTIDE SEQUENCE [LARGE SCALE GENOMIC DNA]</scope>
    <source>
        <strain evidence="24 47">JL01</strain>
    </source>
</reference>
<dbReference type="EMBL" id="JJQX01000084">
    <property type="protein sequence ID" value="KKH96271.1"/>
    <property type="molecule type" value="Genomic_DNA"/>
</dbReference>
<dbReference type="Proteomes" id="UP000034597">
    <property type="component" value="Unassembled WGS sequence"/>
</dbReference>
<evidence type="ECO:0000313" key="9">
    <source>
        <dbReference type="EMBL" id="KKH51672.1"/>
    </source>
</evidence>
<evidence type="ECO:0000313" key="8">
    <source>
        <dbReference type="EMBL" id="KKH40654.1"/>
    </source>
</evidence>
<accession>A0A0F8TQT0</accession>
<evidence type="ECO:0000313" key="2">
    <source>
        <dbReference type="EMBL" id="KKG00504.1"/>
    </source>
</evidence>
<evidence type="ECO:0000313" key="10">
    <source>
        <dbReference type="EMBL" id="KKH55897.1"/>
    </source>
</evidence>
<evidence type="ECO:0000313" key="22">
    <source>
        <dbReference type="EMBL" id="KKI05281.1"/>
    </source>
</evidence>
<dbReference type="Proteomes" id="UP000300067">
    <property type="component" value="Chromosome"/>
</dbReference>
<dbReference type="EMBL" id="JJOR01000152">
    <property type="protein sequence ID" value="KKG00102.1"/>
    <property type="molecule type" value="Genomic_DNA"/>
</dbReference>
<evidence type="ECO:0000313" key="36">
    <source>
        <dbReference type="Proteomes" id="UP000034399"/>
    </source>
</evidence>
<evidence type="ECO:0000313" key="41">
    <source>
        <dbReference type="Proteomes" id="UP000034692"/>
    </source>
</evidence>
<dbReference type="Proteomes" id="UP000034142">
    <property type="component" value="Unassembled WGS sequence"/>
</dbReference>
<evidence type="ECO:0000313" key="28">
    <source>
        <dbReference type="Proteomes" id="UP000033933"/>
    </source>
</evidence>
<reference evidence="25 26" key="1">
    <citation type="journal article" date="2015" name="ISME J.">
        <title>Genomic and phenotypic differentiation among Methanosarcina mazei populations from Columbia River sediment.</title>
        <authorList>
            <person name="Youngblut N.D."/>
            <person name="Wirth J.S."/>
            <person name="Henriksen J.R."/>
            <person name="Smith M."/>
            <person name="Simon H."/>
            <person name="Metcalf W.W."/>
            <person name="Whitaker R.J."/>
        </authorList>
    </citation>
    <scope>NUCLEOTIDE SEQUENCE [LARGE SCALE GENOMIC DNA]</scope>
    <source>
        <strain evidence="6 33">1.F.A.2.8</strain>
        <strain evidence="7 42">1.H.A.1A.1</strain>
        <strain evidence="8 29">1.H.A.1A.3</strain>
        <strain evidence="9 26">1.H.A.1A.6</strain>
        <strain evidence="10 34">1.H.A.2.3</strain>
        <strain evidence="13 41">1.H.A.2.7</strain>
        <strain evidence="11">1.H.A.2.8</strain>
        <strain evidence="12 28">1.H.M.0.1</strain>
        <strain evidence="15 45">1.H.M.1A.1</strain>
        <strain evidence="14 30">1.H.M.1A.2</strain>
        <strain evidence="16 43">1.H.M.1A.3</strain>
        <strain evidence="19 32">1.H.M.2.1</strain>
        <strain evidence="17 25">1.H.M.2.2</strain>
        <strain evidence="18 46">1.H.M.2.3</strain>
        <strain evidence="20 40">1.H.M.2.4</strain>
        <strain evidence="21 44">1.H.T.2.1</strain>
        <strain evidence="22 27">1.H.T.2.3</strain>
        <strain evidence="23 37">1.H.T.2.5</strain>
        <strain evidence="1 31">2.F.A.2.3</strain>
        <strain evidence="3 38">2.F.A.2.4</strain>
        <strain evidence="2 39">2.F.T.0.2</strain>
        <strain evidence="4 36">3.F.A.1A.1</strain>
        <strain evidence="5 35">3.F.A.1B.1</strain>
    </source>
</reference>
<dbReference type="EMBL" id="JJQW01000080">
    <property type="protein sequence ID" value="KKH87360.1"/>
    <property type="molecule type" value="Genomic_DNA"/>
</dbReference>
<dbReference type="EMBL" id="JJPC01000135">
    <property type="protein sequence ID" value="KKG31732.1"/>
    <property type="molecule type" value="Genomic_DNA"/>
</dbReference>
<dbReference type="Proteomes" id="UP000034925">
    <property type="component" value="Unassembled WGS sequence"/>
</dbReference>
<evidence type="ECO:0000313" key="26">
    <source>
        <dbReference type="Proteomes" id="UP000033864"/>
    </source>
</evidence>
<dbReference type="Proteomes" id="UP000034937">
    <property type="component" value="Unassembled WGS sequence"/>
</dbReference>
<dbReference type="Proteomes" id="UP000034668">
    <property type="component" value="Unassembled WGS sequence"/>
</dbReference>
<dbReference type="Proteomes" id="UP000034298">
    <property type="component" value="Unassembled WGS sequence"/>
</dbReference>
<dbReference type="Proteomes" id="UP000034692">
    <property type="component" value="Unassembled WGS sequence"/>
</dbReference>
<dbReference type="AlphaFoldDB" id="A0A0F8TQT0"/>
<dbReference type="EMBL" id="JJQO01000030">
    <property type="protein sequence ID" value="KKH69404.1"/>
    <property type="molecule type" value="Genomic_DNA"/>
</dbReference>
<evidence type="ECO:0000313" key="40">
    <source>
        <dbReference type="Proteomes" id="UP000034668"/>
    </source>
</evidence>
<dbReference type="Proteomes" id="UP000034399">
    <property type="component" value="Unassembled WGS sequence"/>
</dbReference>
<evidence type="ECO:0000313" key="20">
    <source>
        <dbReference type="EMBL" id="KKH96271.1"/>
    </source>
</evidence>
<dbReference type="EMBL" id="JJRA01000039">
    <property type="protein sequence ID" value="KKI05281.1"/>
    <property type="molecule type" value="Genomic_DNA"/>
</dbReference>
<evidence type="ECO:0000313" key="19">
    <source>
        <dbReference type="EMBL" id="KKH89620.1"/>
    </source>
</evidence>
<dbReference type="EMBL" id="JJPA01000256">
    <property type="protein sequence ID" value="KKG26180.1"/>
    <property type="molecule type" value="Genomic_DNA"/>
</dbReference>
<dbReference type="Proteomes" id="UP000034578">
    <property type="component" value="Unassembled WGS sequence"/>
</dbReference>
<proteinExistence type="predicted"/>
<evidence type="ECO:0000313" key="4">
    <source>
        <dbReference type="EMBL" id="KKG26180.1"/>
    </source>
</evidence>
<evidence type="ECO:0000313" key="14">
    <source>
        <dbReference type="EMBL" id="KKH75935.1"/>
    </source>
</evidence>
<evidence type="ECO:0000313" key="6">
    <source>
        <dbReference type="EMBL" id="KKH29941.1"/>
    </source>
</evidence>
<organism evidence="22 27">
    <name type="scientific">Methanosarcina mazei</name>
    <name type="common">Methanosarcina frisia</name>
    <dbReference type="NCBI Taxonomy" id="2209"/>
    <lineage>
        <taxon>Archaea</taxon>
        <taxon>Methanobacteriati</taxon>
        <taxon>Methanobacteriota</taxon>
        <taxon>Stenosarchaea group</taxon>
        <taxon>Methanomicrobia</taxon>
        <taxon>Methanosarcinales</taxon>
        <taxon>Methanosarcinaceae</taxon>
        <taxon>Methanosarcina</taxon>
    </lineage>
</organism>
<evidence type="ECO:0000313" key="27">
    <source>
        <dbReference type="Proteomes" id="UP000033885"/>
    </source>
</evidence>
<dbReference type="Proteomes" id="UP000034842">
    <property type="component" value="Unassembled WGS sequence"/>
</dbReference>
<dbReference type="EMBL" id="JJOT01000097">
    <property type="protein sequence ID" value="KKG00504.1"/>
    <property type="molecule type" value="Genomic_DNA"/>
</dbReference>
<evidence type="ECO:0000313" key="17">
    <source>
        <dbReference type="EMBL" id="KKH85030.1"/>
    </source>
</evidence>
<sequence length="89" mass="10472">MGHLKTLKHISLKNLNSSNFSILTSPFFSVPFYLPSKLLYTNSPLYTHPILKRPFPISDSLYPENPRNKNFYRYILLSAGNLFFSEYFY</sequence>
<evidence type="ECO:0000313" key="35">
    <source>
        <dbReference type="Proteomes" id="UP000034298"/>
    </source>
</evidence>